<name>A0A8B8FPG1_9HEMI</name>
<dbReference type="SMART" id="SM00216">
    <property type="entry name" value="VWD"/>
    <property type="match status" value="1"/>
</dbReference>
<dbReference type="SUPFAM" id="SSF48431">
    <property type="entry name" value="Lipovitellin-phosvitin complex, superhelical domain"/>
    <property type="match status" value="1"/>
</dbReference>
<dbReference type="InterPro" id="IPR015819">
    <property type="entry name" value="Lipid_transp_b-sht_shell"/>
</dbReference>
<dbReference type="Pfam" id="PF00094">
    <property type="entry name" value="VWD"/>
    <property type="match status" value="1"/>
</dbReference>
<keyword evidence="1" id="KW-0732">Signal</keyword>
<dbReference type="GeneID" id="112684910"/>
<dbReference type="Pfam" id="PF09172">
    <property type="entry name" value="Vit_open_b-sht"/>
    <property type="match status" value="1"/>
</dbReference>
<dbReference type="SMART" id="SM00638">
    <property type="entry name" value="LPD_N"/>
    <property type="match status" value="1"/>
</dbReference>
<dbReference type="Gene3D" id="1.25.10.20">
    <property type="entry name" value="Vitellinogen, superhelical"/>
    <property type="match status" value="1"/>
</dbReference>
<feature type="domain" description="Vitellogenin" evidence="3">
    <location>
        <begin position="34"/>
        <end position="642"/>
    </location>
</feature>
<evidence type="ECO:0000256" key="1">
    <source>
        <dbReference type="ARBA" id="ARBA00022729"/>
    </source>
</evidence>
<dbReference type="Pfam" id="PF01347">
    <property type="entry name" value="Vitellogenin_N"/>
    <property type="match status" value="1"/>
</dbReference>
<gene>
    <name evidence="6" type="primary">LOC112684910</name>
</gene>
<dbReference type="InterPro" id="IPR011030">
    <property type="entry name" value="Lipovitellin_superhlx_dom"/>
</dbReference>
<dbReference type="Proteomes" id="UP000694846">
    <property type="component" value="Unplaced"/>
</dbReference>
<dbReference type="OrthoDB" id="5956066at2759"/>
<keyword evidence="2" id="KW-1015">Disulfide bond</keyword>
<dbReference type="SUPFAM" id="SSF56968">
    <property type="entry name" value="Lipovitellin-phosvitin complex, beta-sheet shell regions"/>
    <property type="match status" value="2"/>
</dbReference>
<evidence type="ECO:0000313" key="5">
    <source>
        <dbReference type="Proteomes" id="UP000694846"/>
    </source>
</evidence>
<dbReference type="InterPro" id="IPR015255">
    <property type="entry name" value="Vitellinogen_open_b-sht"/>
</dbReference>
<proteinExistence type="predicted"/>
<dbReference type="SMART" id="SM01169">
    <property type="entry name" value="DUF1943"/>
    <property type="match status" value="1"/>
</dbReference>
<dbReference type="PANTHER" id="PTHR23345:SF33">
    <property type="entry name" value="CROSSVEINLESS D"/>
    <property type="match status" value="1"/>
</dbReference>
<reference evidence="6" key="1">
    <citation type="submission" date="2025-08" db="UniProtKB">
        <authorList>
            <consortium name="RefSeq"/>
        </authorList>
    </citation>
    <scope>IDENTIFICATION</scope>
    <source>
        <tissue evidence="6">Whole body</tissue>
    </source>
</reference>
<dbReference type="PROSITE" id="PS51211">
    <property type="entry name" value="VITELLOGENIN"/>
    <property type="match status" value="1"/>
</dbReference>
<accession>A0A8B8FPG1</accession>
<organism evidence="5 6">
    <name type="scientific">Sipha flava</name>
    <name type="common">yellow sugarcane aphid</name>
    <dbReference type="NCBI Taxonomy" id="143950"/>
    <lineage>
        <taxon>Eukaryota</taxon>
        <taxon>Metazoa</taxon>
        <taxon>Ecdysozoa</taxon>
        <taxon>Arthropoda</taxon>
        <taxon>Hexapoda</taxon>
        <taxon>Insecta</taxon>
        <taxon>Pterygota</taxon>
        <taxon>Neoptera</taxon>
        <taxon>Paraneoptera</taxon>
        <taxon>Hemiptera</taxon>
        <taxon>Sternorrhyncha</taxon>
        <taxon>Aphidomorpha</taxon>
        <taxon>Aphidoidea</taxon>
        <taxon>Aphididae</taxon>
        <taxon>Sipha</taxon>
    </lineage>
</organism>
<dbReference type="CTD" id="41921"/>
<evidence type="ECO:0000313" key="6">
    <source>
        <dbReference type="RefSeq" id="XP_025412428.1"/>
    </source>
</evidence>
<dbReference type="GO" id="GO:0005319">
    <property type="term" value="F:lipid transporter activity"/>
    <property type="evidence" value="ECO:0007669"/>
    <property type="project" value="InterPro"/>
</dbReference>
<feature type="disulfide bond" evidence="2">
    <location>
        <begin position="435"/>
        <end position="440"/>
    </location>
</feature>
<sequence length="1330" mass="151815">MHDRLGIIVAVASCYLVQSSFCDRDLFPEGFQLGYRWRAITHVGTVFPSEHLTKYSLDAYFSVQTYQNVTTFQIKEFKTSEAQQEFPWITLPFRCSYKDGEVQTFERESADVLGSLNIKRALVGMLQLKLGSPLRPSFVTEETGVYGRCNVQYLVTKENNSTNVKKIVNFSACNNKLGQQWSNTPAFTCPSNYQNGSMSHSVRTYTLDETNTIQYLNVIGTVEFQPFQALAESHHIFVNQTIELEEMVPITDPITLEAKTEDSIEYDFKHYEDPTLGYKSSNKSQLLAEIHDILGQLTESLSWELGTTDLDNQTEFRALELMWWLDTSDWTTLYDTIKIGTSYSQETIQHFFWDLVPQVGSASSVAFIRELIKSQRVTSFLATGLLITFPYHVRYPDEKLLKESEMLLYLDEDNTKAEVRKVAILSFASLIHKTCSKGMCSEDTQNHFIRLFLDKFKESTTHNEQMLYIEAFSNMKIDNTLEFLQPIITDHDRNRHIRLVAIWATKSATTDHPEKVSEVFWPILMNRSEPVEIRTSALNMLMMSQPTVSRFLTLYWFMQEEPSQQIYNFYYTTINSIANSKYPCYNKYRKIASQIVRFVQHKWHHWATGNYLLDYEDPLRGYGGIMQTILVANQRTGLPSLLRLTAEQHSFGMSSEFEIHVKAEGFADSLKIELIGAMANSPGEPVDISKLLELLKKAKLEIQNDEDLHLETIVKINGQTIYCHHLNMTTFNNYALVFRKLSSLYFQFSLNYQRLSFPLRFQQTQFTDFGTPILLQFRTASLLSLRGSIKQTESGKSRDAELDFRYSMNTVTSLKTFNPLSNTWRGADRFRCIHARIPFSTEIIYHYSRSYVKASAYRYKNFVDGSKLGVVWHSATKLFPLENTTSPTIKTDELPLTDDWAFESRDLGAKIATTVFDCQDEGKFSNSLMIIKEAFQISNKNYQSIPGGVALLGIYSLSNYFTFIPPEDSCGLILSISPLQVVPRFIQEGNTVRVTMNHYDQILWGLIAHYGRIADGNQEISFKLSHTNLERNITITNGYWRLLRFEGSFILPSRKSGALHPPPPLHGNATVSWGYHDSATTMIMSIEPANANEAWPDQCIVDSPTCLQTASDISTSQIISLQFVNLPSWMIITMHSLFPNVVIDDGNKTTVKFTFPTKLPWTTRGICAVNSKTALTLDNSTMHNFKLNQDCYTVALADCSPLARFAVGIKMNTSNSTLNVRVSSQNSIIDMIQDNSNIKIYVNGTEIEVTSTGVQYPPKNKDDWFLYRAKKWDQEMTDLEIISGITIQHYGHTVVMLVESKLRGFTCGLCGNFNSENSDELNVPPKCIEL</sequence>
<feature type="domain" description="VWFD" evidence="4">
    <location>
        <begin position="1165"/>
        <end position="1330"/>
    </location>
</feature>
<dbReference type="InterPro" id="IPR001747">
    <property type="entry name" value="Vitellogenin_N"/>
</dbReference>
<dbReference type="RefSeq" id="XP_025412428.1">
    <property type="nucleotide sequence ID" value="XM_025556643.1"/>
</dbReference>
<evidence type="ECO:0000256" key="2">
    <source>
        <dbReference type="PROSITE-ProRule" id="PRU00557"/>
    </source>
</evidence>
<dbReference type="PROSITE" id="PS51233">
    <property type="entry name" value="VWFD"/>
    <property type="match status" value="1"/>
</dbReference>
<evidence type="ECO:0000259" key="4">
    <source>
        <dbReference type="PROSITE" id="PS51233"/>
    </source>
</evidence>
<dbReference type="Gene3D" id="2.30.230.10">
    <property type="entry name" value="Lipovitellin, beta-sheet shell regions, chain A"/>
    <property type="match status" value="1"/>
</dbReference>
<dbReference type="PANTHER" id="PTHR23345">
    <property type="entry name" value="VITELLOGENIN-RELATED"/>
    <property type="match status" value="1"/>
</dbReference>
<evidence type="ECO:0000259" key="3">
    <source>
        <dbReference type="PROSITE" id="PS51211"/>
    </source>
</evidence>
<dbReference type="GO" id="GO:0045735">
    <property type="term" value="F:nutrient reservoir activity"/>
    <property type="evidence" value="ECO:0007669"/>
    <property type="project" value="UniProtKB-KW"/>
</dbReference>
<protein>
    <submittedName>
        <fullName evidence="6">Uncharacterized protein LOC112684910</fullName>
    </submittedName>
</protein>
<keyword evidence="5" id="KW-1185">Reference proteome</keyword>
<dbReference type="InterPro" id="IPR050733">
    <property type="entry name" value="Vitellogenin/Apolipophorin"/>
</dbReference>
<dbReference type="InterPro" id="IPR001846">
    <property type="entry name" value="VWF_type-D"/>
</dbReference>
<comment type="caution">
    <text evidence="2">Lacks conserved residue(s) required for the propagation of feature annotation.</text>
</comment>
<dbReference type="InterPro" id="IPR015816">
    <property type="entry name" value="Vitellinogen_b-sht_N"/>
</dbReference>